<organism evidence="1 2">
    <name type="scientific">Paraburkholderia piptadeniae</name>
    <dbReference type="NCBI Taxonomy" id="1701573"/>
    <lineage>
        <taxon>Bacteria</taxon>
        <taxon>Pseudomonadati</taxon>
        <taxon>Pseudomonadota</taxon>
        <taxon>Betaproteobacteria</taxon>
        <taxon>Burkholderiales</taxon>
        <taxon>Burkholderiaceae</taxon>
        <taxon>Paraburkholderia</taxon>
    </lineage>
</organism>
<accession>A0A1N7S8G3</accession>
<reference evidence="1" key="1">
    <citation type="submission" date="2016-12" db="EMBL/GenBank/DDBJ databases">
        <authorList>
            <person name="Moulin L."/>
        </authorList>
    </citation>
    <scope>NUCLEOTIDE SEQUENCE [LARGE SCALE GENOMIC DNA]</scope>
    <source>
        <strain evidence="1">STM 7183</strain>
    </source>
</reference>
<sequence length="131" mass="14714">MKVSELSGSLLDYWVAKAECTLPEDKRHPVADVAIFRMQRDGKTWSQMRLHPNFHFAPSEHWDQGGLIIERESIGLHVDGGEWVALKDYDVWPTGAVTARYVETASEPLVAAMRVYVASKFGDDVPDEVLA</sequence>
<evidence type="ECO:0008006" key="3">
    <source>
        <dbReference type="Google" id="ProtNLM"/>
    </source>
</evidence>
<keyword evidence="2" id="KW-1185">Reference proteome</keyword>
<comment type="caution">
    <text evidence="1">The sequence shown here is derived from an EMBL/GenBank/DDBJ whole genome shotgun (WGS) entry which is preliminary data.</text>
</comment>
<evidence type="ECO:0000313" key="2">
    <source>
        <dbReference type="Proteomes" id="UP000195569"/>
    </source>
</evidence>
<evidence type="ECO:0000313" key="1">
    <source>
        <dbReference type="EMBL" id="SIT43709.1"/>
    </source>
</evidence>
<protein>
    <recommendedName>
        <fullName evidence="3">DUF2591 domain-containing protein</fullName>
    </recommendedName>
</protein>
<dbReference type="AlphaFoldDB" id="A0A1N7S8G3"/>
<dbReference type="RefSeq" id="WP_087735904.1">
    <property type="nucleotide sequence ID" value="NZ_CYGY02000035.1"/>
</dbReference>
<gene>
    <name evidence="1" type="ORF">BN2476_350250</name>
</gene>
<dbReference type="EMBL" id="CYGY02000035">
    <property type="protein sequence ID" value="SIT43709.1"/>
    <property type="molecule type" value="Genomic_DNA"/>
</dbReference>
<proteinExistence type="predicted"/>
<dbReference type="OrthoDB" id="8564427at2"/>
<dbReference type="Proteomes" id="UP000195569">
    <property type="component" value="Unassembled WGS sequence"/>
</dbReference>
<name>A0A1N7S8G3_9BURK</name>
<dbReference type="Pfam" id="PF10765">
    <property type="entry name" value="Phage_P22_NinX"/>
    <property type="match status" value="1"/>
</dbReference>
<dbReference type="InterPro" id="IPR019701">
    <property type="entry name" value="Phage_P22_NinX"/>
</dbReference>